<comment type="subcellular location">
    <subcellularLocation>
        <location evidence="1">Cell inner membrane</location>
        <topology evidence="1">Multi-pass membrane protein</topology>
    </subcellularLocation>
</comment>
<keyword evidence="7 8" id="KW-0472">Membrane</keyword>
<evidence type="ECO:0000256" key="2">
    <source>
        <dbReference type="ARBA" id="ARBA00022448"/>
    </source>
</evidence>
<evidence type="ECO:0000313" key="9">
    <source>
        <dbReference type="EMBL" id="AKQ64008.1"/>
    </source>
</evidence>
<keyword evidence="6 8" id="KW-1133">Transmembrane helix</keyword>
<dbReference type="Gene3D" id="3.30.70.1430">
    <property type="entry name" value="Multidrug efflux transporter AcrB pore domain"/>
    <property type="match status" value="2"/>
</dbReference>
<dbReference type="KEGG" id="mym:A176_000920"/>
<dbReference type="Proteomes" id="UP000009026">
    <property type="component" value="Chromosome"/>
</dbReference>
<dbReference type="EMBL" id="CP012109">
    <property type="protein sequence ID" value="AKQ64008.1"/>
    <property type="molecule type" value="Genomic_DNA"/>
</dbReference>
<dbReference type="eggNOG" id="COG0841">
    <property type="taxonomic scope" value="Bacteria"/>
</dbReference>
<dbReference type="Gene3D" id="3.30.70.1320">
    <property type="entry name" value="Multidrug efflux transporter AcrB pore domain like"/>
    <property type="match status" value="1"/>
</dbReference>
<dbReference type="GO" id="GO:0005886">
    <property type="term" value="C:plasma membrane"/>
    <property type="evidence" value="ECO:0007669"/>
    <property type="project" value="UniProtKB-SubCell"/>
</dbReference>
<reference evidence="9 10" key="1">
    <citation type="journal article" date="2016" name="PLoS ONE">
        <title>Complete Genome Sequence and Comparative Genomics of a Novel Myxobacterium Myxococcus hansupus.</title>
        <authorList>
            <person name="Sharma G."/>
            <person name="Narwani T."/>
            <person name="Subramanian S."/>
        </authorList>
    </citation>
    <scope>NUCLEOTIDE SEQUENCE [LARGE SCALE GENOMIC DNA]</scope>
    <source>
        <strain evidence="10">mixupus</strain>
    </source>
</reference>
<feature type="transmembrane region" description="Helical" evidence="8">
    <location>
        <begin position="338"/>
        <end position="356"/>
    </location>
</feature>
<evidence type="ECO:0000256" key="5">
    <source>
        <dbReference type="ARBA" id="ARBA00022692"/>
    </source>
</evidence>
<dbReference type="FunFam" id="1.20.1640.10:FF:000001">
    <property type="entry name" value="Efflux pump membrane transporter"/>
    <property type="match status" value="1"/>
</dbReference>
<name>A0A0H4WR31_9BACT</name>
<feature type="transmembrane region" description="Helical" evidence="8">
    <location>
        <begin position="463"/>
        <end position="490"/>
    </location>
</feature>
<feature type="transmembrane region" description="Helical" evidence="8">
    <location>
        <begin position="363"/>
        <end position="384"/>
    </location>
</feature>
<evidence type="ECO:0000256" key="1">
    <source>
        <dbReference type="ARBA" id="ARBA00004429"/>
    </source>
</evidence>
<dbReference type="SUPFAM" id="SSF82714">
    <property type="entry name" value="Multidrug efflux transporter AcrB TolC docking domain, DN and DC subdomains"/>
    <property type="match status" value="2"/>
</dbReference>
<dbReference type="Gene3D" id="1.20.1640.10">
    <property type="entry name" value="Multidrug efflux transporter AcrB transmembrane domain"/>
    <property type="match status" value="2"/>
</dbReference>
<evidence type="ECO:0000256" key="6">
    <source>
        <dbReference type="ARBA" id="ARBA00022989"/>
    </source>
</evidence>
<feature type="transmembrane region" description="Helical" evidence="8">
    <location>
        <begin position="431"/>
        <end position="451"/>
    </location>
</feature>
<evidence type="ECO:0000313" key="10">
    <source>
        <dbReference type="Proteomes" id="UP000009026"/>
    </source>
</evidence>
<sequence>MNLSGPFIRRPIATSLLAVAILLGGATAYTQLPVAPLPDVDFPTINVTAALPGASPEIMASAVATPLERRFGRIAGINEITSTSTTGNTSITLQFDLSRDVDSAGRDVQAAINAAGGDLPTNLPSRPTYRKVNPADAPILILSLTSKTLPLAQVYDAANNVLAQKVAQVQGVGQVFVGGGQQPAIRVQVNPQALAGVGLGLEDVRTALEQASVDRPKGLLNGPEQSLVFGANDQLLEARAYEDIVLATNAGAPLRLRDVGRAFDSVENVRVAAWTNGERTISLIIRRQPGANIIEVIERVKALLPSITQAISPAIDVRVALDRSSSIRASVADVKRTLVLSVVLVVLVVFAFLHSVRATLIPSVAVPLALIGTFGVMFLCGYSLDNLSLMALTISTGFVIDDAIVVTENVARYIEEGDTPLQAALRGSRQIGFTILSITASLLAVFIPLLLMGGIVGRIFREFAVTLSVAIAVSAVVSLTLTPMMASRLLRPEHRRRATLFERVQRTYDRALGAVLDHPTLTLLVLAATIVLNLYLYVAIPKGLFPQQDTGNLTGISDGPQDISFPAMKARQEAANAVIRRHPAVHNATSFIGGTSTLNSGNAFIELKPRGERTQSADQVIAELRAQLSRVPGIQVFLQSVQDVRIGGRLSRTQYQYSLQDQDLGTLQTWAPRMLDTLRKLPELRDVASDQQVNGLQLMGTIDRDTASRLGITPAAIDQALYDAFGQRQVATLFTPTTQYRVVLEVDPAQAAYPEALQDLFVKAPSGAVVPLSTLVRFQPEPMLLSVNHQGQFPAVTLSFNLAPGVALGQAVNAIHRAQAELGLPASITASFQGTAQLFTESLRNEPYLVLAALVAVYIVLGILYESYVHPLTILSTLPSAGVGALLALLLFRMELTLIALIGIILLIGIVKKNGILLVDFALEAERGQGLSAREAIRGACRVRLRPILMTTLAAILGGLPLALGQGAGSEFRRPLGIAIVGGLVLSQLLTLFTTPVVYLELDRLAKRRAATRRKGP</sequence>
<keyword evidence="2" id="KW-0813">Transport</keyword>
<feature type="transmembrane region" description="Helical" evidence="8">
    <location>
        <begin position="898"/>
        <end position="923"/>
    </location>
</feature>
<dbReference type="SUPFAM" id="SSF82866">
    <property type="entry name" value="Multidrug efflux transporter AcrB transmembrane domain"/>
    <property type="match status" value="2"/>
</dbReference>
<gene>
    <name evidence="9" type="ORF">A176_000920</name>
</gene>
<protein>
    <submittedName>
        <fullName evidence="9">Acriflavin resistance protein</fullName>
    </submittedName>
</protein>
<organism evidence="9 10">
    <name type="scientific">Pseudomyxococcus hansupus</name>
    <dbReference type="NCBI Taxonomy" id="1297742"/>
    <lineage>
        <taxon>Bacteria</taxon>
        <taxon>Pseudomonadati</taxon>
        <taxon>Myxococcota</taxon>
        <taxon>Myxococcia</taxon>
        <taxon>Myxococcales</taxon>
        <taxon>Cystobacterineae</taxon>
        <taxon>Myxococcaceae</taxon>
        <taxon>Pseudomyxococcus</taxon>
    </lineage>
</organism>
<dbReference type="Gene3D" id="3.30.2090.10">
    <property type="entry name" value="Multidrug efflux transporter AcrB TolC docking domain, DN and DC subdomains"/>
    <property type="match status" value="2"/>
</dbReference>
<evidence type="ECO:0000256" key="4">
    <source>
        <dbReference type="ARBA" id="ARBA00022519"/>
    </source>
</evidence>
<proteinExistence type="predicted"/>
<dbReference type="NCBIfam" id="NF033617">
    <property type="entry name" value="RND_permease_2"/>
    <property type="match status" value="1"/>
</dbReference>
<dbReference type="InterPro" id="IPR001036">
    <property type="entry name" value="Acrflvin-R"/>
</dbReference>
<dbReference type="SUPFAM" id="SSF82693">
    <property type="entry name" value="Multidrug efflux transporter AcrB pore domain, PN1, PN2, PC1 and PC2 subdomains"/>
    <property type="match status" value="3"/>
</dbReference>
<feature type="transmembrane region" description="Helical" evidence="8">
    <location>
        <begin position="848"/>
        <end position="865"/>
    </location>
</feature>
<keyword evidence="10" id="KW-1185">Reference proteome</keyword>
<evidence type="ECO:0000256" key="3">
    <source>
        <dbReference type="ARBA" id="ARBA00022475"/>
    </source>
</evidence>
<keyword evidence="3" id="KW-1003">Cell membrane</keyword>
<dbReference type="FunFam" id="3.30.70.1430:FF:000001">
    <property type="entry name" value="Efflux pump membrane transporter"/>
    <property type="match status" value="1"/>
</dbReference>
<dbReference type="InterPro" id="IPR027463">
    <property type="entry name" value="AcrB_DN_DC_subdom"/>
</dbReference>
<feature type="transmembrane region" description="Helical" evidence="8">
    <location>
        <begin position="976"/>
        <end position="1000"/>
    </location>
</feature>
<dbReference type="STRING" id="1297742.A176_000920"/>
<evidence type="ECO:0000256" key="8">
    <source>
        <dbReference type="SAM" id="Phobius"/>
    </source>
</evidence>
<dbReference type="PATRIC" id="fig|1297742.4.peg.934"/>
<dbReference type="GO" id="GO:0042910">
    <property type="term" value="F:xenobiotic transmembrane transporter activity"/>
    <property type="evidence" value="ECO:0007669"/>
    <property type="project" value="TreeGrafter"/>
</dbReference>
<evidence type="ECO:0000256" key="7">
    <source>
        <dbReference type="ARBA" id="ARBA00023136"/>
    </source>
</evidence>
<dbReference type="PRINTS" id="PR00702">
    <property type="entry name" value="ACRIFLAVINRP"/>
</dbReference>
<keyword evidence="5 8" id="KW-0812">Transmembrane</keyword>
<dbReference type="Gene3D" id="3.30.70.1440">
    <property type="entry name" value="Multidrug efflux transporter AcrB pore domain"/>
    <property type="match status" value="1"/>
</dbReference>
<dbReference type="RefSeq" id="WP_002635808.1">
    <property type="nucleotide sequence ID" value="NZ_CP012109.1"/>
</dbReference>
<feature type="transmembrane region" description="Helical" evidence="8">
    <location>
        <begin position="511"/>
        <end position="538"/>
    </location>
</feature>
<dbReference type="Pfam" id="PF00873">
    <property type="entry name" value="ACR_tran"/>
    <property type="match status" value="1"/>
</dbReference>
<dbReference type="PANTHER" id="PTHR32063">
    <property type="match status" value="1"/>
</dbReference>
<dbReference type="PANTHER" id="PTHR32063:SF21">
    <property type="entry name" value="MULTIDRUG RESISTANCE PROTEIN MDTB"/>
    <property type="match status" value="1"/>
</dbReference>
<dbReference type="OrthoDB" id="9759330at2"/>
<feature type="transmembrane region" description="Helical" evidence="8">
    <location>
        <begin position="943"/>
        <end position="964"/>
    </location>
</feature>
<dbReference type="AlphaFoldDB" id="A0A0H4WR31"/>
<accession>A0A0H4WR31</accession>
<keyword evidence="4" id="KW-0997">Cell inner membrane</keyword>